<accession>A0AAW5MP43</accession>
<feature type="domain" description="Pilus assembly protein E-set like" evidence="4">
    <location>
        <begin position="250"/>
        <end position="315"/>
    </location>
</feature>
<dbReference type="Pfam" id="PF15976">
    <property type="entry name" value="CooC_C"/>
    <property type="match status" value="1"/>
</dbReference>
<evidence type="ECO:0000259" key="3">
    <source>
        <dbReference type="Pfam" id="PF15976"/>
    </source>
</evidence>
<keyword evidence="1" id="KW-0732">Signal</keyword>
<protein>
    <submittedName>
        <fullName evidence="5">CS1-pili formation C-terminal domain-containing protein</fullName>
    </submittedName>
</protein>
<dbReference type="InterPro" id="IPR032636">
    <property type="entry name" value="Pilus_assem_E-set-like_dom"/>
</dbReference>
<sequence length="793" mass="86290">MFASYAAGQPSVPTLAEQVAALPEGFREHFFDTPLSARVQLDNQVLGDAMIMISTDNKVRLLSFTDVHDSTLPETVRQRWLKVLDTPTALGQCGQECPADVVAIAYQLDSAQLSLLTSQGETKEHQWHALPEQQSLGVILANQFHLSDGSEQDPAMGWSLDLEAGLGEWTLLGRGQVDRSDGSQLNHRLTASYGERELEGHFLRAGLFTPDSQGVLRRPYTVGGRAQTMAGMMLGTSDVRRVQGPVTSLYPIYVTANRDSVAEVYRDGVLISSQPLSAGLQTLDTSLLPGGIYDVEVRVVENGNIISKNQETVHKPGAWADPAQRLRYNLFAGRESQWLSNLADSQQDEWSLGGSINYLLDSRWIGGAAAQQVGSEYQLGLSLDWEANRDIKLFGNLYHSSETGQGFSTQALWRYDGGSLTANHSQQWRDQNDLHGTDTRVAERSSSVSLNQRVMDNHNVTARVSSGNNGMGYDLGWHVRQPLGETQINWQLSMFDRPYEEGAERRNRGGMLTASFTLGGTKRHGSLSIGSHTDSRGERSHSLSGTVSQHWESGPFTESSATLTVDNQGVGLGSWNRFDHPQATGSVWGQSSSDGLLSGGLNLSSTLVAGDGAVVLSGNNTSRGAGVIVEVISDDPKAELIAQHPRGSIKLKPGNNFIPVEAWKEGTLELDFPEADAPALSISPRQLNYHLTRGGVARQQVRVMETVTVMGRVVGQDGLPVAGARVVNHAGRSVTEHDGIFTLEMHLHTPQVEIEHPDGERCDISLPMSRERREQVLFAGALSCSAPRSLTES</sequence>
<feature type="region of interest" description="Disordered" evidence="2">
    <location>
        <begin position="503"/>
        <end position="559"/>
    </location>
</feature>
<reference evidence="5" key="1">
    <citation type="submission" date="2022-08" db="EMBL/GenBank/DDBJ databases">
        <title>A global survey of hypervirulent Aeromonas hydrophila identified this emerging pathogen in farmed fish in the lower Mekong River basin.</title>
        <authorList>
            <person name="Xu T."/>
            <person name="Rasmussen-Ivey C.R."/>
            <person name="Moen F.S."/>
            <person name="Fernandez Bravo A."/>
            <person name="Lamy B."/>
            <person name="Beaz-Hidalgo R."/>
            <person name="Khan C.D."/>
            <person name="Castro Escarpulli G."/>
            <person name="Yasin I.S.M."/>
            <person name="Figueras M.J."/>
            <person name="Azzam Sayuti M."/>
            <person name="Karim M.M."/>
            <person name="Alam K.M."/>
            <person name="Le T.T.T."/>
            <person name="Thao N.H.P."/>
            <person name="Addo S."/>
            <person name="Duodu S."/>
            <person name="Ali S."/>
            <person name="Mey S."/>
            <person name="Somony T."/>
            <person name="Liles M.R."/>
        </authorList>
    </citation>
    <scope>NUCLEOTIDE SEQUENCE</scope>
    <source>
        <strain evidence="5">0.14</strain>
    </source>
</reference>
<evidence type="ECO:0000313" key="5">
    <source>
        <dbReference type="EMBL" id="MCR4451271.1"/>
    </source>
</evidence>
<dbReference type="Proteomes" id="UP001204061">
    <property type="component" value="Unassembled WGS sequence"/>
</dbReference>
<gene>
    <name evidence="5" type="ORF">NS965_23055</name>
</gene>
<feature type="domain" description="Pilus assembly protein C-terminal" evidence="3">
    <location>
        <begin position="692"/>
        <end position="785"/>
    </location>
</feature>
<proteinExistence type="predicted"/>
<evidence type="ECO:0000256" key="1">
    <source>
        <dbReference type="ARBA" id="ARBA00022729"/>
    </source>
</evidence>
<evidence type="ECO:0000256" key="2">
    <source>
        <dbReference type="SAM" id="MobiDB-lite"/>
    </source>
</evidence>
<organism evidence="5 6">
    <name type="scientific">Aeromonas veronii</name>
    <dbReference type="NCBI Taxonomy" id="654"/>
    <lineage>
        <taxon>Bacteria</taxon>
        <taxon>Pseudomonadati</taxon>
        <taxon>Pseudomonadota</taxon>
        <taxon>Gammaproteobacteria</taxon>
        <taxon>Aeromonadales</taxon>
        <taxon>Aeromonadaceae</taxon>
        <taxon>Aeromonas</taxon>
    </lineage>
</organism>
<dbReference type="Pfam" id="PF16967">
    <property type="entry name" value="TcfC"/>
    <property type="match status" value="1"/>
</dbReference>
<dbReference type="EMBL" id="JANLFC010000120">
    <property type="protein sequence ID" value="MCR4451271.1"/>
    <property type="molecule type" value="Genomic_DNA"/>
</dbReference>
<evidence type="ECO:0000259" key="4">
    <source>
        <dbReference type="Pfam" id="PF16967"/>
    </source>
</evidence>
<dbReference type="InterPro" id="IPR031917">
    <property type="entry name" value="Pilus_assem_C"/>
</dbReference>
<comment type="caution">
    <text evidence="5">The sequence shown here is derived from an EMBL/GenBank/DDBJ whole genome shotgun (WGS) entry which is preliminary data.</text>
</comment>
<dbReference type="RefSeq" id="WP_257726281.1">
    <property type="nucleotide sequence ID" value="NZ_JANLFC010000120.1"/>
</dbReference>
<name>A0AAW5MP43_AERVE</name>
<feature type="compositionally biased region" description="Polar residues" evidence="2">
    <location>
        <begin position="542"/>
        <end position="559"/>
    </location>
</feature>
<dbReference type="AlphaFoldDB" id="A0AAW5MP43"/>
<evidence type="ECO:0000313" key="6">
    <source>
        <dbReference type="Proteomes" id="UP001204061"/>
    </source>
</evidence>